<feature type="signal peptide" evidence="1">
    <location>
        <begin position="1"/>
        <end position="20"/>
    </location>
</feature>
<dbReference type="SUPFAM" id="SSF69318">
    <property type="entry name" value="Integrin alpha N-terminal domain"/>
    <property type="match status" value="1"/>
</dbReference>
<name>A0A2S2FG56_9GAMM</name>
<feature type="chain" id="PRO_5015404011" description="VCBS repeat-containing protein" evidence="1">
    <location>
        <begin position="21"/>
        <end position="268"/>
    </location>
</feature>
<accession>A0A2S2FG56</accession>
<dbReference type="STRING" id="1871111.GCA_001704615_00504"/>
<dbReference type="KEGG" id="adv:DJ533_15610"/>
<dbReference type="InterPro" id="IPR058087">
    <property type="entry name" value="XAC2610_dom"/>
</dbReference>
<evidence type="ECO:0000256" key="1">
    <source>
        <dbReference type="SAM" id="SignalP"/>
    </source>
</evidence>
<dbReference type="AlphaFoldDB" id="A0A2S2FG56"/>
<dbReference type="RefSeq" id="WP_065994413.1">
    <property type="nucleotide sequence ID" value="NZ_CP029397.2"/>
</dbReference>
<dbReference type="InterPro" id="IPR028994">
    <property type="entry name" value="Integrin_alpha_N"/>
</dbReference>
<dbReference type="Proteomes" id="UP000245977">
    <property type="component" value="Chromosome"/>
</dbReference>
<evidence type="ECO:0000313" key="3">
    <source>
        <dbReference type="Proteomes" id="UP000245977"/>
    </source>
</evidence>
<sequence>MKFKIILALTALAFSSINHAETGADSKNLIPLNDVRVSMQRMLRSTEGRYFLSLYAGIWNPHAVMTDLVENKNIAFKGLQKANQLSLKSVNSEKDSVSTGEYQLTGNLNANTGYFQTVLTEGSKNIGKNIQFEPAVKVSDKPAFVFKFYGVSAVNYGAALQRVDVINKNNNQTIQTLTGFSAYPKSVGYMDINFDGYYDVILSDISQGKTVEEKRYIYWMYNPKTGQFQRSPQLDQIVGFPNLHGEKQLIDFGNGVVYQVKNGLLNRI</sequence>
<organism evidence="2 3">
    <name type="scientific">Acinetobacter defluvii</name>
    <dbReference type="NCBI Taxonomy" id="1871111"/>
    <lineage>
        <taxon>Bacteria</taxon>
        <taxon>Pseudomonadati</taxon>
        <taxon>Pseudomonadota</taxon>
        <taxon>Gammaproteobacteria</taxon>
        <taxon>Moraxellales</taxon>
        <taxon>Moraxellaceae</taxon>
        <taxon>Acinetobacter</taxon>
    </lineage>
</organism>
<evidence type="ECO:0000313" key="2">
    <source>
        <dbReference type="EMBL" id="AWL29890.1"/>
    </source>
</evidence>
<protein>
    <recommendedName>
        <fullName evidence="4">VCBS repeat-containing protein</fullName>
    </recommendedName>
</protein>
<gene>
    <name evidence="2" type="ORF">DJ533_15610</name>
</gene>
<proteinExistence type="predicted"/>
<keyword evidence="3" id="KW-1185">Reference proteome</keyword>
<dbReference type="EMBL" id="CP029397">
    <property type="protein sequence ID" value="AWL29890.1"/>
    <property type="molecule type" value="Genomic_DNA"/>
</dbReference>
<dbReference type="OrthoDB" id="6704945at2"/>
<reference evidence="2" key="1">
    <citation type="submission" date="2019-08" db="EMBL/GenBank/DDBJ databases">
        <title>The complete genome of Acinetobacter defluvii strain WCHAD010030.</title>
        <authorList>
            <person name="Hu Y."/>
            <person name="Qin J."/>
            <person name="Feng Y."/>
            <person name="Zong Z."/>
        </authorList>
    </citation>
    <scope>NUCLEOTIDE SEQUENCE</scope>
    <source>
        <strain evidence="2">WCHA30</strain>
    </source>
</reference>
<keyword evidence="1" id="KW-0732">Signal</keyword>
<evidence type="ECO:0008006" key="4">
    <source>
        <dbReference type="Google" id="ProtNLM"/>
    </source>
</evidence>
<dbReference type="NCBIfam" id="NF047539">
    <property type="entry name" value="XAC2610_fam"/>
    <property type="match status" value="1"/>
</dbReference>